<protein>
    <submittedName>
        <fullName evidence="1">Uncharacterized protein</fullName>
    </submittedName>
</protein>
<dbReference type="Proteomes" id="UP000245488">
    <property type="component" value="Chromosome"/>
</dbReference>
<sequence>MRCAALCASMMTTWYDAEHGLKISIFTKTSYAYDEIGRLIEKLLPNGVKQDYSLSRPHWNLVLLTKISGDKITFEDFCGDDVTLTFDNNEIKGDWAPDGFDMDFELDFKRKDE</sequence>
<organism evidence="1 2">
    <name type="scientific">Butyrivibrio fibrisolvens</name>
    <dbReference type="NCBI Taxonomy" id="831"/>
    <lineage>
        <taxon>Bacteria</taxon>
        <taxon>Bacillati</taxon>
        <taxon>Bacillota</taxon>
        <taxon>Clostridia</taxon>
        <taxon>Lachnospirales</taxon>
        <taxon>Lachnospiraceae</taxon>
        <taxon>Butyrivibrio</taxon>
    </lineage>
</organism>
<proteinExistence type="predicted"/>
<name>A0A317G3Z7_BUTFI</name>
<comment type="caution">
    <text evidence="1">The sequence shown here is derived from an EMBL/GenBank/DDBJ whole genome shotgun (WGS) entry which is preliminary data.</text>
</comment>
<keyword evidence="2" id="KW-1185">Reference proteome</keyword>
<dbReference type="RefSeq" id="WP_110073199.1">
    <property type="nucleotide sequence ID" value="NZ_CM009896.1"/>
</dbReference>
<reference evidence="1 2" key="1">
    <citation type="submission" date="2017-09" db="EMBL/GenBank/DDBJ databases">
        <title>High-quality draft genome sequence of Butyrivibrio fibrisolvens INBov1, isolated from cow rumen.</title>
        <authorList>
            <person name="Rodriguez Hernaez J."/>
            <person name="Rivarola M."/>
            <person name="Paniego N."/>
            <person name="Cravero S."/>
            <person name="Ceron Cucchi M."/>
            <person name="Martinez M.C."/>
        </authorList>
    </citation>
    <scope>NUCLEOTIDE SEQUENCE [LARGE SCALE GENOMIC DNA]</scope>
    <source>
        <strain evidence="1 2">INBov1</strain>
    </source>
</reference>
<dbReference type="AlphaFoldDB" id="A0A317G3Z7"/>
<evidence type="ECO:0000313" key="1">
    <source>
        <dbReference type="EMBL" id="PWT27861.1"/>
    </source>
</evidence>
<accession>A0A317G3Z7</accession>
<evidence type="ECO:0000313" key="2">
    <source>
        <dbReference type="Proteomes" id="UP000245488"/>
    </source>
</evidence>
<dbReference type="EMBL" id="NXNG01000001">
    <property type="protein sequence ID" value="PWT27861.1"/>
    <property type="molecule type" value="Genomic_DNA"/>
</dbReference>
<gene>
    <name evidence="1" type="ORF">CPT75_12505</name>
</gene>